<comment type="caution">
    <text evidence="1">The sequence shown here is derived from an EMBL/GenBank/DDBJ whole genome shotgun (WGS) entry which is preliminary data.</text>
</comment>
<proteinExistence type="predicted"/>
<evidence type="ECO:0000313" key="2">
    <source>
        <dbReference type="Proteomes" id="UP000013028"/>
    </source>
</evidence>
<sequence length="31" mass="3458">MLKNLMFTTMDGVNIGFGVHWSPQPQSQVGH</sequence>
<dbReference type="EMBL" id="APPP01000004">
    <property type="protein sequence ID" value="ENV42238.1"/>
    <property type="molecule type" value="Genomic_DNA"/>
</dbReference>
<gene>
    <name evidence="1" type="ORF">F958_00601</name>
</gene>
<protein>
    <submittedName>
        <fullName evidence="1">Uncharacterized protein</fullName>
    </submittedName>
</protein>
<dbReference type="AlphaFoldDB" id="A0AAV3IR98"/>
<name>A0AAV3IR98_ACINO</name>
<dbReference type="Proteomes" id="UP000013028">
    <property type="component" value="Unassembled WGS sequence"/>
</dbReference>
<reference evidence="1 2" key="1">
    <citation type="submission" date="2013-02" db="EMBL/GenBank/DDBJ databases">
        <title>The Genome Sequence of Acinetobacter nosocomialis NIPH 386.</title>
        <authorList>
            <consortium name="The Broad Institute Genome Sequencing Platform"/>
            <consortium name="The Broad Institute Genome Sequencing Center for Infectious Disease"/>
            <person name="Cerqueira G."/>
            <person name="Feldgarden M."/>
            <person name="Courvalin P."/>
            <person name="Perichon B."/>
            <person name="Grillot-Courvalin C."/>
            <person name="Clermont D."/>
            <person name="Rocha E."/>
            <person name="Yoon E.-J."/>
            <person name="Nemec A."/>
            <person name="Walker B."/>
            <person name="Young S.K."/>
            <person name="Zeng Q."/>
            <person name="Gargeya S."/>
            <person name="Fitzgerald M."/>
            <person name="Haas B."/>
            <person name="Abouelleil A."/>
            <person name="Alvarado L."/>
            <person name="Arachchi H.M."/>
            <person name="Berlin A.M."/>
            <person name="Chapman S.B."/>
            <person name="Dewar J."/>
            <person name="Goldberg J."/>
            <person name="Griggs A."/>
            <person name="Gujja S."/>
            <person name="Hansen M."/>
            <person name="Howarth C."/>
            <person name="Imamovic A."/>
            <person name="Larimer J."/>
            <person name="McCowan C."/>
            <person name="Murphy C."/>
            <person name="Neiman D."/>
            <person name="Pearson M."/>
            <person name="Priest M."/>
            <person name="Roberts A."/>
            <person name="Saif S."/>
            <person name="Shea T."/>
            <person name="Sisk P."/>
            <person name="Sykes S."/>
            <person name="Wortman J."/>
            <person name="Nusbaum C."/>
            <person name="Birren B."/>
        </authorList>
    </citation>
    <scope>NUCLEOTIDE SEQUENCE [LARGE SCALE GENOMIC DNA]</scope>
    <source>
        <strain evidence="1 2">NIPH 386</strain>
    </source>
</reference>
<organism evidence="1 2">
    <name type="scientific">Acinetobacter nosocomialis NIPH 386</name>
    <dbReference type="NCBI Taxonomy" id="1217985"/>
    <lineage>
        <taxon>Bacteria</taxon>
        <taxon>Pseudomonadati</taxon>
        <taxon>Pseudomonadota</taxon>
        <taxon>Gammaproteobacteria</taxon>
        <taxon>Moraxellales</taxon>
        <taxon>Moraxellaceae</taxon>
        <taxon>Acinetobacter</taxon>
        <taxon>Acinetobacter calcoaceticus/baumannii complex</taxon>
    </lineage>
</organism>
<accession>A0AAV3IR98</accession>
<evidence type="ECO:0000313" key="1">
    <source>
        <dbReference type="EMBL" id="ENV42238.1"/>
    </source>
</evidence>